<dbReference type="InterPro" id="IPR045857">
    <property type="entry name" value="O16G_dom_2"/>
</dbReference>
<keyword evidence="3" id="KW-1133">Transmembrane helix</keyword>
<keyword evidence="1" id="KW-0325">Glycoprotein</keyword>
<feature type="region of interest" description="Disordered" evidence="2">
    <location>
        <begin position="451"/>
        <end position="476"/>
    </location>
</feature>
<dbReference type="InterPro" id="IPR006047">
    <property type="entry name" value="GH13_cat_dom"/>
</dbReference>
<evidence type="ECO:0000259" key="4">
    <source>
        <dbReference type="SMART" id="SM00642"/>
    </source>
</evidence>
<dbReference type="Gene3D" id="2.60.40.1180">
    <property type="entry name" value="Golgi alpha-mannosidase II"/>
    <property type="match status" value="1"/>
</dbReference>
<keyword evidence="3" id="KW-0812">Transmembrane</keyword>
<proteinExistence type="predicted"/>
<dbReference type="InterPro" id="IPR013780">
    <property type="entry name" value="Glyco_hydro_b"/>
</dbReference>
<feature type="compositionally biased region" description="Basic and acidic residues" evidence="2">
    <location>
        <begin position="458"/>
        <end position="467"/>
    </location>
</feature>
<dbReference type="EMBL" id="JBAMIC010000013">
    <property type="protein sequence ID" value="KAK7097052.1"/>
    <property type="molecule type" value="Genomic_DNA"/>
</dbReference>
<keyword evidence="3" id="KW-0472">Membrane</keyword>
<accession>A0AAN9G6T4</accession>
<sequence>MAPEKDPDELKKGFCWKLCQSRLCLVLVFLGMAAGIAVSVPMVLLSKSLRERFAPDMKWWQKTIVYQIYPRSFQDSDDDGVGDLRGITSRLDHFQYLNVKTIWLSPFYPSPMRDFGYDVSNYVDVDPKFGNLSDFDDMLKTAHGKDLRVVIDFVAGHTSSDHPWFQLSQNRTSPYEDYYIWANGTTLPNRTIVEPSNWMSVFGNSSWQWSDERRQYYYHAFLAKQPTLNYRNPTVVEEMKNVIRFWMDRGVDGIRVDAIPYIMVSEDYYQDQARNYTATAVWTKPAYYITNLTKNVPDIGDIVKGWREVLDSYEDSDDDDDKSRFMIVELYDTPEVRNRYFEYGADMPFNFDLVTALDNHYQVHGNFCAAICIRDAINNVYDNLPKGKWANFVLSNHDNRRAASRMGELYVDAVNMVLLTLRGTPTTYYGEEIGMEDIFVSYQDTQDPFGKKYGPARYQEKSRDPERSPMQWDDNKNAGFTNSSHPWLAVHPNYTHVNVEWEKNSTNTTTLKVYRDLAILREEPSLQYGLLKFTDVNPDILSYLRSAEEHPHFLVVINFGQVPVTHDFPGALVNRGQGRVKVVTSQAANEGRFAKDSSVPLTQIKLQPGDGLVLELAESGK</sequence>
<dbReference type="SUPFAM" id="SSF51445">
    <property type="entry name" value="(Trans)glycosidases"/>
    <property type="match status" value="1"/>
</dbReference>
<evidence type="ECO:0000313" key="6">
    <source>
        <dbReference type="Proteomes" id="UP001374579"/>
    </source>
</evidence>
<dbReference type="GO" id="GO:0005975">
    <property type="term" value="P:carbohydrate metabolic process"/>
    <property type="evidence" value="ECO:0007669"/>
    <property type="project" value="InterPro"/>
</dbReference>
<dbReference type="PANTHER" id="PTHR10357">
    <property type="entry name" value="ALPHA-AMYLASE FAMILY MEMBER"/>
    <property type="match status" value="1"/>
</dbReference>
<dbReference type="Proteomes" id="UP001374579">
    <property type="component" value="Unassembled WGS sequence"/>
</dbReference>
<dbReference type="AlphaFoldDB" id="A0AAN9G6T4"/>
<feature type="transmembrane region" description="Helical" evidence="3">
    <location>
        <begin position="21"/>
        <end position="45"/>
    </location>
</feature>
<organism evidence="5 6">
    <name type="scientific">Littorina saxatilis</name>
    <dbReference type="NCBI Taxonomy" id="31220"/>
    <lineage>
        <taxon>Eukaryota</taxon>
        <taxon>Metazoa</taxon>
        <taxon>Spiralia</taxon>
        <taxon>Lophotrochozoa</taxon>
        <taxon>Mollusca</taxon>
        <taxon>Gastropoda</taxon>
        <taxon>Caenogastropoda</taxon>
        <taxon>Littorinimorpha</taxon>
        <taxon>Littorinoidea</taxon>
        <taxon>Littorinidae</taxon>
        <taxon>Littorina</taxon>
    </lineage>
</organism>
<evidence type="ECO:0000256" key="3">
    <source>
        <dbReference type="SAM" id="Phobius"/>
    </source>
</evidence>
<dbReference type="PANTHER" id="PTHR10357:SF179">
    <property type="entry name" value="NEUTRAL AND BASIC AMINO ACID TRANSPORT PROTEIN RBAT"/>
    <property type="match status" value="1"/>
</dbReference>
<keyword evidence="6" id="KW-1185">Reference proteome</keyword>
<evidence type="ECO:0000256" key="1">
    <source>
        <dbReference type="ARBA" id="ARBA00023180"/>
    </source>
</evidence>
<dbReference type="SMART" id="SM00642">
    <property type="entry name" value="Aamy"/>
    <property type="match status" value="1"/>
</dbReference>
<dbReference type="FunFam" id="3.90.400.10:FF:000001">
    <property type="entry name" value="Maltase A3, isoform A"/>
    <property type="match status" value="1"/>
</dbReference>
<dbReference type="Pfam" id="PF00128">
    <property type="entry name" value="Alpha-amylase"/>
    <property type="match status" value="1"/>
</dbReference>
<comment type="caution">
    <text evidence="5">The sequence shown here is derived from an EMBL/GenBank/DDBJ whole genome shotgun (WGS) entry which is preliminary data.</text>
</comment>
<evidence type="ECO:0000313" key="5">
    <source>
        <dbReference type="EMBL" id="KAK7097052.1"/>
    </source>
</evidence>
<feature type="domain" description="Glycosyl hydrolase family 13 catalytic" evidence="4">
    <location>
        <begin position="67"/>
        <end position="467"/>
    </location>
</feature>
<dbReference type="InterPro" id="IPR017853">
    <property type="entry name" value="GH"/>
</dbReference>
<dbReference type="Gene3D" id="3.20.20.80">
    <property type="entry name" value="Glycosidases"/>
    <property type="match status" value="1"/>
</dbReference>
<evidence type="ECO:0000256" key="2">
    <source>
        <dbReference type="SAM" id="MobiDB-lite"/>
    </source>
</evidence>
<gene>
    <name evidence="5" type="ORF">V1264_004085</name>
</gene>
<name>A0AAN9G6T4_9CAEN</name>
<protein>
    <recommendedName>
        <fullName evidence="4">Glycosyl hydrolase family 13 catalytic domain-containing protein</fullName>
    </recommendedName>
</protein>
<dbReference type="Gene3D" id="3.90.400.10">
    <property type="entry name" value="Oligo-1,6-glucosidase, Domain 2"/>
    <property type="match status" value="1"/>
</dbReference>
<reference evidence="5 6" key="1">
    <citation type="submission" date="2024-02" db="EMBL/GenBank/DDBJ databases">
        <title>Chromosome-scale genome assembly of the rough periwinkle Littorina saxatilis.</title>
        <authorList>
            <person name="De Jode A."/>
            <person name="Faria R."/>
            <person name="Formenti G."/>
            <person name="Sims Y."/>
            <person name="Smith T.P."/>
            <person name="Tracey A."/>
            <person name="Wood J.M.D."/>
            <person name="Zagrodzka Z.B."/>
            <person name="Johannesson K."/>
            <person name="Butlin R.K."/>
            <person name="Leder E.H."/>
        </authorList>
    </citation>
    <scope>NUCLEOTIDE SEQUENCE [LARGE SCALE GENOMIC DNA]</scope>
    <source>
        <strain evidence="5">Snail1</strain>
        <tissue evidence="5">Muscle</tissue>
    </source>
</reference>